<dbReference type="RefSeq" id="WP_068215468.1">
    <property type="nucleotide sequence ID" value="NZ_LRPC01000001.1"/>
</dbReference>
<reference evidence="1 2" key="1">
    <citation type="submission" date="2016-01" db="EMBL/GenBank/DDBJ databases">
        <title>Genome sequencing of Roseivirga spongicola UST030701-084.</title>
        <authorList>
            <person name="Selvaratnam C."/>
            <person name="Thevarajoo S."/>
            <person name="Goh K.M."/>
            <person name="Ee R."/>
            <person name="Chan K.-G."/>
            <person name="Chong C.S."/>
        </authorList>
    </citation>
    <scope>NUCLEOTIDE SEQUENCE [LARGE SCALE GENOMIC DNA]</scope>
    <source>
        <strain evidence="1 2">UST030701-084</strain>
    </source>
</reference>
<dbReference type="STRING" id="333140.AWW68_00480"/>
<keyword evidence="2" id="KW-1185">Reference proteome</keyword>
<dbReference type="Pfam" id="PF13576">
    <property type="entry name" value="Pentapeptide_3"/>
    <property type="match status" value="1"/>
</dbReference>
<protein>
    <submittedName>
        <fullName evidence="1">Uncharacterized protein</fullName>
    </submittedName>
</protein>
<name>A0A150XEZ9_9BACT</name>
<dbReference type="Proteomes" id="UP000075606">
    <property type="component" value="Unassembled WGS sequence"/>
</dbReference>
<proteinExistence type="predicted"/>
<dbReference type="InterPro" id="IPR001646">
    <property type="entry name" value="5peptide_repeat"/>
</dbReference>
<dbReference type="EMBL" id="LRPC01000001">
    <property type="protein sequence ID" value="KYG77280.1"/>
    <property type="molecule type" value="Genomic_DNA"/>
</dbReference>
<sequence length="264" mass="29872">MLRSTGYKQLIRILKGEDLEFRITQYAIKVSGVVVLEDMVFPHALTFRNCQFDQVEFRNCKFLGDISFKGSRLNRLTFSGCQLKDVDVEKCHTQKISLVNSVQVQKFHIGASDINHIEITGNPAFEAFEVACENNILTALIENNGQSSKNSFKSTIYICPERFDQMTLKNNRSEILHVGTIGQFSSFEIDGYNANLVLFSNCNGNNANVHFQGLQPIDVDSASVCIVNSDRVLELRQSGVFNSFRNIKNYEQPLQHRNYARIAG</sequence>
<dbReference type="AlphaFoldDB" id="A0A150XEZ9"/>
<gene>
    <name evidence="1" type="ORF">AWW68_00480</name>
</gene>
<comment type="caution">
    <text evidence="1">The sequence shown here is derived from an EMBL/GenBank/DDBJ whole genome shotgun (WGS) entry which is preliminary data.</text>
</comment>
<accession>A0A150XEZ9</accession>
<dbReference type="SUPFAM" id="SSF141571">
    <property type="entry name" value="Pentapeptide repeat-like"/>
    <property type="match status" value="1"/>
</dbReference>
<evidence type="ECO:0000313" key="2">
    <source>
        <dbReference type="Proteomes" id="UP000075606"/>
    </source>
</evidence>
<dbReference type="Gene3D" id="2.160.20.80">
    <property type="entry name" value="E3 ubiquitin-protein ligase SopA"/>
    <property type="match status" value="1"/>
</dbReference>
<organism evidence="1 2">
    <name type="scientific">Roseivirga spongicola</name>
    <dbReference type="NCBI Taxonomy" id="333140"/>
    <lineage>
        <taxon>Bacteria</taxon>
        <taxon>Pseudomonadati</taxon>
        <taxon>Bacteroidota</taxon>
        <taxon>Cytophagia</taxon>
        <taxon>Cytophagales</taxon>
        <taxon>Roseivirgaceae</taxon>
        <taxon>Roseivirga</taxon>
    </lineage>
</organism>
<dbReference type="OrthoDB" id="978772at2"/>
<evidence type="ECO:0000313" key="1">
    <source>
        <dbReference type="EMBL" id="KYG77280.1"/>
    </source>
</evidence>